<dbReference type="SUPFAM" id="SSF51735">
    <property type="entry name" value="NAD(P)-binding Rossmann-fold domains"/>
    <property type="match status" value="1"/>
</dbReference>
<comment type="pathway">
    <text evidence="21 22">Metabolic intermediate biosynthesis; chorismate biosynthesis; chorismate from D-erythrose 4-phosphate and phosphoenolpyruvate: step 2/7.</text>
</comment>
<comment type="similarity">
    <text evidence="22">In the N-terminal section; belongs to the dehydroquinate synthase family.</text>
</comment>
<sequence>MALSPQLPLPAPRDVTTIPVLGRDAIVVGFHLVDTIVHHALSQLSVSTYVLVTDACVGPLYLGAFEAAFATLVAHGWPQPDATRGTDGRPKPRLLTYVIPAGETSKCRETKAQIEDFMLSQACTRDTCVLALGGGVVGDLVGYVAATFMRGIPVIQIPTSLLAMVDSSIGGKTAIDTPHGKNLIGAFWQPRRIFIDLHFLATLPEREFCNGMAEVIKTATIWCEEDFNLLETHPDDIRAAVLASSISRTAAASPDGEPVGALVGNRTTQQKLLLQVVTGSARVKAHVVSADERESGLRGLLNFGHTVGHGIEALVAPQLLHGECVAIGMVLESEIARHLGYMEQVSLARLVRCLRAYSLPVALHDKIVVQRTNHAAIRIDDIMHVMKVDKKSLGATKRMALPARIGKTVDTKPIPVSDDVIQAVISPGVQVQPVALNQGAPLQSGQTITVTVPGSKSISNRALVLAALGSGTCRIQNLLHSDDTQVMLNALEQLGGCQYEWEDNGRTLAVTGGKGRLHVPEVDLYLGNAGTAARFLTTVVTLVPELTTAAGRQTTILTGNARMKERPIGPLVQALQANGSMVRCLERPGCLPLEVTPQSRRLAGGTIQLAASISSQYVSSILLCAPYATEETTLELTGGKVISQPYIDMTVAMMASFGIHVQRLADNVYRIPQGVYTNPSVYQVESDASSATYPLAVAAITGSSCTIGNIGSASLQGDAQFAVQVLGPMGCQVTQTKSSTTVQGPPMGQLCPLPHVDMEPMTDAFLTASVLAAVAQPSKAQEEPITRITGIANQRVKECNRIAVMVEELGRFGVQASELPDGIQIHGRPHSQLQGPASGVACHDDHRVAMSFSVLGCVVPGGTALRERKCVEKTWPNWWDALEHQLGVRTVGFDTQATDLPRTATMQAAQSATTAAIVLVGMRGSGKTTLGRAAARALGRTFVDMDEYFEQELKVKVADMVNKQGWDAFRVAETRLLTQALAAYPENALIACGGGVVETAAGCKVLQTYLADHQRTHGRPAPVVQVTADIDHIVAYLAQDQTRPSYGEDVRAVWDRRRPLYKQCTQYEFPIYLPQLASDAKTPALRDVNHWPYVERDFIRFLQFITGQRPLPTHHDTLPKFFVSLTLPNLNDAQPIVPHVVEGCDAVELRVDLLQEYPDQSAHQVSDDYVRNQLGLLRRSLPSPLPVIFTVRTKSQGGQFDDAHWARAIELLTKGLAWGCEYLDVEVRPTLSSADGALNRLIATKGYSQIIGSWHDPNGAVAWISTTMKTRYRQAAALGDIVKLVSVARTFDDNMALYQFAEHHRQLPQSKPLVALNMGPTGQWSRVMCPYLTPVTHAQLPTKAAPGQLSVAEVGQARTLLGQVPRQHYYLFGTPVAHSLSPLLHNTGFTALGLPHRYGLVETDSPATLAKVFQQANFGGASITIPLKEKVMGLLDELSPEAQTIGAVNTVFSSSDANGLHTLKGDNTDWKGIVGCLERAFCAQPRHLGSAPDQPLQGLVIGAGGTSRAALYALYRMGCAHIYLFNRTAARAHALVDDLTLPVPITVLMSLDTPLAVTVIISTIPATDIAFALPDALFADRPRGVALDMAYKPRRTPLLQAAERHSWGTVEGIEVLIEQGLHQFAIWTGLKAPAATMREIVLKNYLL</sequence>
<dbReference type="EC" id="2.5.1.19" evidence="21"/>
<evidence type="ECO:0000256" key="7">
    <source>
        <dbReference type="ARBA" id="ARBA00022605"/>
    </source>
</evidence>
<feature type="binding site" evidence="21">
    <location>
        <position position="182"/>
    </location>
    <ligand>
        <name>7-phospho-2-dehydro-3-deoxy-D-arabino-heptonate</name>
        <dbReference type="ChEBI" id="CHEBI:58394"/>
    </ligand>
</feature>
<dbReference type="Gene3D" id="3.40.50.10860">
    <property type="entry name" value="Leucine Dehydrogenase, chain A, domain 1"/>
    <property type="match status" value="1"/>
</dbReference>
<dbReference type="Pfam" id="PF01488">
    <property type="entry name" value="Shikimate_DH"/>
    <property type="match status" value="1"/>
</dbReference>
<comment type="catalytic activity">
    <reaction evidence="21 22">
        <text>shikimate + NADP(+) = 3-dehydroshikimate + NADPH + H(+)</text>
        <dbReference type="Rhea" id="RHEA:17737"/>
        <dbReference type="ChEBI" id="CHEBI:15378"/>
        <dbReference type="ChEBI" id="CHEBI:16630"/>
        <dbReference type="ChEBI" id="CHEBI:36208"/>
        <dbReference type="ChEBI" id="CHEBI:57783"/>
        <dbReference type="ChEBI" id="CHEBI:58349"/>
        <dbReference type="EC" id="1.1.1.25"/>
    </reaction>
</comment>
<dbReference type="Pfam" id="PF18317">
    <property type="entry name" value="SDH_C"/>
    <property type="match status" value="1"/>
</dbReference>
<reference evidence="29" key="1">
    <citation type="submission" date="2022-07" db="EMBL/GenBank/DDBJ databases">
        <title>Phylogenomic reconstructions and comparative analyses of Kickxellomycotina fungi.</title>
        <authorList>
            <person name="Reynolds N.K."/>
            <person name="Stajich J.E."/>
            <person name="Barry K."/>
            <person name="Grigoriev I.V."/>
            <person name="Crous P."/>
            <person name="Smith M.E."/>
        </authorList>
    </citation>
    <scope>NUCLEOTIDE SEQUENCE</scope>
    <source>
        <strain evidence="29">RSA 567</strain>
    </source>
</reference>
<keyword evidence="6 21" id="KW-0963">Cytoplasm</keyword>
<evidence type="ECO:0000256" key="18">
    <source>
        <dbReference type="ARBA" id="ARBA00023268"/>
    </source>
</evidence>
<comment type="pathway">
    <text evidence="2 21 22">Metabolic intermediate biosynthesis; chorismate biosynthesis; chorismate from D-erythrose 4-phosphate and phosphoenolpyruvate: step 5/7.</text>
</comment>
<feature type="binding site" evidence="21">
    <location>
        <begin position="921"/>
        <end position="928"/>
    </location>
    <ligand>
        <name>ATP</name>
        <dbReference type="ChEBI" id="CHEBI:30616"/>
    </ligand>
</feature>
<dbReference type="Gene3D" id="3.40.50.1970">
    <property type="match status" value="1"/>
</dbReference>
<evidence type="ECO:0000256" key="14">
    <source>
        <dbReference type="ARBA" id="ARBA00022857"/>
    </source>
</evidence>
<dbReference type="CDD" id="cd08195">
    <property type="entry name" value="DHQS"/>
    <property type="match status" value="1"/>
</dbReference>
<keyword evidence="16 21" id="KW-0057">Aromatic amino acid biosynthesis</keyword>
<comment type="pathway">
    <text evidence="1 21 22">Metabolic intermediate biosynthesis; chorismate biosynthesis; chorismate from D-erythrose 4-phosphate and phosphoenolpyruvate: step 6/7.</text>
</comment>
<dbReference type="Pfam" id="PF00275">
    <property type="entry name" value="EPSP_synthase"/>
    <property type="match status" value="1"/>
</dbReference>
<dbReference type="InterPro" id="IPR023000">
    <property type="entry name" value="Shikimate_kinase_CS"/>
</dbReference>
<dbReference type="NCBIfam" id="TIGR01093">
    <property type="entry name" value="aroD"/>
    <property type="match status" value="1"/>
</dbReference>
<evidence type="ECO:0000256" key="5">
    <source>
        <dbReference type="ARBA" id="ARBA00009948"/>
    </source>
</evidence>
<comment type="similarity">
    <text evidence="21 22">In the 2nd section; belongs to the EPSP synthase family.</text>
</comment>
<dbReference type="GO" id="GO:0008652">
    <property type="term" value="P:amino acid biosynthetic process"/>
    <property type="evidence" value="ECO:0007669"/>
    <property type="project" value="UniProtKB-KW"/>
</dbReference>
<dbReference type="OrthoDB" id="197068at2759"/>
<dbReference type="HAMAP" id="MF_03143">
    <property type="entry name" value="Pentafunct_AroM"/>
    <property type="match status" value="1"/>
</dbReference>
<feature type="region of interest" description="3-dehydroquinate synthase" evidence="21">
    <location>
        <begin position="1"/>
        <end position="418"/>
    </location>
</feature>
<feature type="binding site" evidence="21">
    <location>
        <begin position="134"/>
        <end position="136"/>
    </location>
    <ligand>
        <name>NAD(+)</name>
        <dbReference type="ChEBI" id="CHEBI:57540"/>
    </ligand>
</feature>
<dbReference type="FunFam" id="3.40.50.1970:FF:000007">
    <property type="entry name" value="Pentafunctional AROM polypeptide"/>
    <property type="match status" value="1"/>
</dbReference>
<keyword evidence="7 21" id="KW-0028">Amino-acid biosynthesis</keyword>
<dbReference type="FunFam" id="3.65.10.10:FF:000007">
    <property type="entry name" value="Pentafunctional AROM polypeptide"/>
    <property type="match status" value="1"/>
</dbReference>
<dbReference type="InterPro" id="IPR031322">
    <property type="entry name" value="Shikimate/glucono_kinase"/>
</dbReference>
<comment type="pathway">
    <text evidence="21 22">Metabolic intermediate biosynthesis; chorismate biosynthesis; chorismate from D-erythrose 4-phosphate and phosphoenolpyruvate: step 4/7.</text>
</comment>
<keyword evidence="14 21" id="KW-0521">NADP</keyword>
<feature type="binding site" evidence="21">
    <location>
        <position position="139"/>
    </location>
    <ligand>
        <name>NAD(+)</name>
        <dbReference type="ChEBI" id="CHEBI:57540"/>
    </ligand>
</feature>
<dbReference type="Gene3D" id="3.40.50.300">
    <property type="entry name" value="P-loop containing nucleotide triphosphate hydrolases"/>
    <property type="match status" value="1"/>
</dbReference>
<dbReference type="InterPro" id="IPR013792">
    <property type="entry name" value="RNA3'P_cycl/enolpyr_Trfase_a/b"/>
</dbReference>
<comment type="pathway">
    <text evidence="21 22">Metabolic intermediate biosynthesis; chorismate biosynthesis; chorismate from D-erythrose 4-phosphate and phosphoenolpyruvate: step 3/7.</text>
</comment>
<dbReference type="InterPro" id="IPR006151">
    <property type="entry name" value="Shikm_DH/Glu-tRNA_Rdtase"/>
</dbReference>
<dbReference type="GO" id="GO:0009423">
    <property type="term" value="P:chorismate biosynthetic process"/>
    <property type="evidence" value="ECO:0007669"/>
    <property type="project" value="UniProtKB-UniRule"/>
</dbReference>
<keyword evidence="18 21" id="KW-0511">Multifunctional enzyme</keyword>
<dbReference type="GO" id="GO:0005737">
    <property type="term" value="C:cytoplasm"/>
    <property type="evidence" value="ECO:0007669"/>
    <property type="project" value="UniProtKB-SubCell"/>
</dbReference>
<dbReference type="InterPro" id="IPR041121">
    <property type="entry name" value="SDH_C"/>
</dbReference>
<feature type="binding site" evidence="21">
    <location>
        <position position="210"/>
    </location>
    <ligand>
        <name>NAD(+)</name>
        <dbReference type="ChEBI" id="CHEBI:57540"/>
    </ligand>
</feature>
<feature type="binding site" evidence="21">
    <location>
        <position position="321"/>
    </location>
    <ligand>
        <name>7-phospho-2-dehydro-3-deoxy-D-arabino-heptonate</name>
        <dbReference type="ChEBI" id="CHEBI:58394"/>
    </ligand>
</feature>
<dbReference type="InterPro" id="IPR046346">
    <property type="entry name" value="Aminoacid_DH-like_N_sf"/>
</dbReference>
<feature type="binding site" evidence="21">
    <location>
        <position position="284"/>
    </location>
    <ligand>
        <name>7-phospho-2-dehydro-3-deoxy-D-arabino-heptonate</name>
        <dbReference type="ChEBI" id="CHEBI:58394"/>
    </ligand>
</feature>
<feature type="domain" description="Shikimate dehydrogenase substrate binding N-terminal" evidence="26">
    <location>
        <begin position="1371"/>
        <end position="1451"/>
    </location>
</feature>
<feature type="binding site" evidence="21">
    <location>
        <begin position="103"/>
        <end position="106"/>
    </location>
    <ligand>
        <name>NAD(+)</name>
        <dbReference type="ChEBI" id="CHEBI:57540"/>
    </ligand>
</feature>
<dbReference type="InterPro" id="IPR008289">
    <property type="entry name" value="Pentafunct_AroM"/>
</dbReference>
<dbReference type="SUPFAM" id="SSF56796">
    <property type="entry name" value="Dehydroquinate synthase-like"/>
    <property type="match status" value="1"/>
</dbReference>
<comment type="subunit">
    <text evidence="21 22">Homodimer.</text>
</comment>
<feature type="binding site" evidence="21">
    <location>
        <begin position="159"/>
        <end position="160"/>
    </location>
    <ligand>
        <name>NAD(+)</name>
        <dbReference type="ChEBI" id="CHEBI:57540"/>
    </ligand>
</feature>
<keyword evidence="17 21" id="KW-0456">Lyase</keyword>
<dbReference type="GO" id="GO:0003866">
    <property type="term" value="F:3-phosphoshikimate 1-carboxyvinyltransferase activity"/>
    <property type="evidence" value="ECO:0007669"/>
    <property type="project" value="UniProtKB-UniRule"/>
</dbReference>
<dbReference type="GO" id="GO:0046872">
    <property type="term" value="F:metal ion binding"/>
    <property type="evidence" value="ECO:0007669"/>
    <property type="project" value="UniProtKB-UniRule"/>
</dbReference>
<comment type="similarity">
    <text evidence="4">In the N-terminal section; belongs to the shikimate kinase family.</text>
</comment>
<dbReference type="InterPro" id="IPR022893">
    <property type="entry name" value="Shikimate_DH_fam"/>
</dbReference>
<dbReference type="SUPFAM" id="SSF51569">
    <property type="entry name" value="Aldolase"/>
    <property type="match status" value="1"/>
</dbReference>
<evidence type="ECO:0000256" key="20">
    <source>
        <dbReference type="ARBA" id="ARBA00048567"/>
    </source>
</evidence>
<evidence type="ECO:0000259" key="24">
    <source>
        <dbReference type="Pfam" id="PF01488"/>
    </source>
</evidence>
<feature type="binding site" evidence="21">
    <location>
        <begin position="199"/>
        <end position="202"/>
    </location>
    <ligand>
        <name>NAD(+)</name>
        <dbReference type="ChEBI" id="CHEBI:57540"/>
    </ligand>
</feature>
<dbReference type="PRINTS" id="PR01100">
    <property type="entry name" value="SHIKIMTKNASE"/>
</dbReference>
<feature type="domain" description="Quinate/shikimate 5-dehydrogenase/glutamyl-tRNA reductase" evidence="24">
    <location>
        <begin position="1499"/>
        <end position="1566"/>
    </location>
</feature>
<dbReference type="SUPFAM" id="SSF53223">
    <property type="entry name" value="Aminoacid dehydrogenase-like, N-terminal domain"/>
    <property type="match status" value="1"/>
</dbReference>
<dbReference type="GO" id="GO:0003855">
    <property type="term" value="F:3-dehydroquinate dehydratase activity"/>
    <property type="evidence" value="ECO:0007669"/>
    <property type="project" value="UniProtKB-UniRule"/>
</dbReference>
<dbReference type="Pfam" id="PF08501">
    <property type="entry name" value="Shikimate_dh_N"/>
    <property type="match status" value="1"/>
</dbReference>
<dbReference type="InterPro" id="IPR036968">
    <property type="entry name" value="Enolpyruvate_Tfrase_sf"/>
</dbReference>
<feature type="active site" description="Proton acceptor; for 3-dehydroquinate synthase activity" evidence="21">
    <location>
        <position position="294"/>
    </location>
</feature>
<dbReference type="Proteomes" id="UP001151582">
    <property type="component" value="Unassembled WGS sequence"/>
</dbReference>
<dbReference type="PANTHER" id="PTHR21090:SF5">
    <property type="entry name" value="PENTAFUNCTIONAL AROM POLYPEPTIDE"/>
    <property type="match status" value="1"/>
</dbReference>
<comment type="similarity">
    <text evidence="3">In the 2nd section; belongs to the type-I 3-dehydroquinase family.</text>
</comment>
<feature type="binding site" evidence="21">
    <location>
        <position position="305"/>
    </location>
    <ligand>
        <name>7-phospho-2-dehydro-3-deoxy-D-arabino-heptonate</name>
        <dbReference type="ChEBI" id="CHEBI:58394"/>
    </ligand>
</feature>
<dbReference type="GO" id="GO:0003856">
    <property type="term" value="F:3-dehydroquinate synthase activity"/>
    <property type="evidence" value="ECO:0007669"/>
    <property type="project" value="UniProtKB-UniRule"/>
</dbReference>
<dbReference type="InterPro" id="IPR001381">
    <property type="entry name" value="DHquinase_I"/>
</dbReference>
<comment type="catalytic activity">
    <reaction evidence="21 22">
        <text>7-phospho-2-dehydro-3-deoxy-D-arabino-heptonate = 3-dehydroquinate + phosphate</text>
        <dbReference type="Rhea" id="RHEA:21968"/>
        <dbReference type="ChEBI" id="CHEBI:32364"/>
        <dbReference type="ChEBI" id="CHEBI:43474"/>
        <dbReference type="ChEBI" id="CHEBI:58394"/>
        <dbReference type="EC" id="4.2.3.4"/>
    </reaction>
</comment>
<evidence type="ECO:0000256" key="4">
    <source>
        <dbReference type="ARBA" id="ARBA00009349"/>
    </source>
</evidence>
<dbReference type="Gene3D" id="1.20.1090.10">
    <property type="entry name" value="Dehydroquinate synthase-like - alpha domain"/>
    <property type="match status" value="1"/>
</dbReference>
<keyword evidence="12 21" id="KW-0862">Zinc</keyword>
<feature type="binding site" evidence="21">
    <location>
        <position position="166"/>
    </location>
    <ligand>
        <name>7-phospho-2-dehydro-3-deoxy-D-arabino-heptonate</name>
        <dbReference type="ChEBI" id="CHEBI:58394"/>
    </ligand>
</feature>
<dbReference type="Pfam" id="PF24621">
    <property type="entry name" value="DHQS_C"/>
    <property type="match status" value="1"/>
</dbReference>
<feature type="active site" description="For EPSP synthase activity" evidence="21">
    <location>
        <position position="870"/>
    </location>
</feature>
<feature type="binding site" evidence="21">
    <location>
        <position position="150"/>
    </location>
    <ligand>
        <name>7-phospho-2-dehydro-3-deoxy-D-arabino-heptonate</name>
        <dbReference type="ChEBI" id="CHEBI:58394"/>
    </ligand>
</feature>
<feature type="active site" description="Proton acceptor; for 3-dehydroquinate synthase activity" evidence="21">
    <location>
        <position position="309"/>
    </location>
</feature>
<dbReference type="InterPro" id="IPR023193">
    <property type="entry name" value="EPSP_synthase_CS"/>
</dbReference>
<evidence type="ECO:0000256" key="15">
    <source>
        <dbReference type="ARBA" id="ARBA00023002"/>
    </source>
</evidence>
<dbReference type="PROSITE" id="PS00885">
    <property type="entry name" value="EPSP_SYNTHASE_2"/>
    <property type="match status" value="1"/>
</dbReference>
<evidence type="ECO:0000313" key="29">
    <source>
        <dbReference type="EMBL" id="KAJ1980428.1"/>
    </source>
</evidence>
<dbReference type="CDD" id="cd00502">
    <property type="entry name" value="DHQase_I"/>
    <property type="match status" value="1"/>
</dbReference>
<dbReference type="EMBL" id="JANBQB010000169">
    <property type="protein sequence ID" value="KAJ1980428.1"/>
    <property type="molecule type" value="Genomic_DNA"/>
</dbReference>
<comment type="catalytic activity">
    <reaction evidence="19">
        <text>3-phosphoshikimate + phosphoenolpyruvate = 5-O-(1-carboxyvinyl)-3-phosphoshikimate + phosphate</text>
        <dbReference type="Rhea" id="RHEA:21256"/>
        <dbReference type="ChEBI" id="CHEBI:43474"/>
        <dbReference type="ChEBI" id="CHEBI:57701"/>
        <dbReference type="ChEBI" id="CHEBI:58702"/>
        <dbReference type="ChEBI" id="CHEBI:145989"/>
        <dbReference type="EC" id="2.5.1.19"/>
    </reaction>
    <physiologicalReaction direction="left-to-right" evidence="19">
        <dbReference type="Rhea" id="RHEA:21257"/>
    </physiologicalReaction>
</comment>
<dbReference type="PROSITE" id="PS01128">
    <property type="entry name" value="SHIKIMATE_KINASE"/>
    <property type="match status" value="1"/>
</dbReference>
<dbReference type="CDD" id="cd00464">
    <property type="entry name" value="SK"/>
    <property type="match status" value="1"/>
</dbReference>
<keyword evidence="15 21" id="KW-0560">Oxidoreductase</keyword>
<feature type="binding site" evidence="21">
    <location>
        <position position="172"/>
    </location>
    <ligand>
        <name>7-phospho-2-dehydro-3-deoxy-D-arabino-heptonate</name>
        <dbReference type="ChEBI" id="CHEBI:58394"/>
    </ligand>
</feature>
<proteinExistence type="inferred from homology"/>
<keyword evidence="8 21" id="KW-0808">Transferase</keyword>
<dbReference type="NCBIfam" id="TIGR01357">
    <property type="entry name" value="aroB"/>
    <property type="match status" value="1"/>
</dbReference>
<evidence type="ECO:0000256" key="19">
    <source>
        <dbReference type="ARBA" id="ARBA00044633"/>
    </source>
</evidence>
<dbReference type="Gene3D" id="3.20.20.70">
    <property type="entry name" value="Aldolase class I"/>
    <property type="match status" value="1"/>
</dbReference>
<comment type="subcellular location">
    <subcellularLocation>
        <location evidence="21 22">Cytoplasm</location>
    </subcellularLocation>
</comment>
<dbReference type="PANTHER" id="PTHR21090">
    <property type="entry name" value="AROM/DEHYDROQUINATE SYNTHASE"/>
    <property type="match status" value="1"/>
</dbReference>
<dbReference type="Pfam" id="PF01761">
    <property type="entry name" value="DHQ_synthase"/>
    <property type="match status" value="1"/>
</dbReference>
<evidence type="ECO:0000256" key="3">
    <source>
        <dbReference type="ARBA" id="ARBA00006477"/>
    </source>
</evidence>
<feature type="region of interest" description="Shikimate dehydrogenase" evidence="21">
    <location>
        <begin position="1366"/>
        <end position="1647"/>
    </location>
</feature>
<dbReference type="InterPro" id="IPR036291">
    <property type="entry name" value="NAD(P)-bd_dom_sf"/>
</dbReference>
<dbReference type="InterPro" id="IPR006264">
    <property type="entry name" value="EPSP_synthase"/>
</dbReference>
<feature type="binding site" evidence="21">
    <location>
        <position position="321"/>
    </location>
    <ligand>
        <name>Zn(2+)</name>
        <dbReference type="ChEBI" id="CHEBI:29105"/>
        <note>catalytic</note>
    </ligand>
</feature>
<dbReference type="EC" id="4.2.1.10" evidence="21"/>
<dbReference type="Gene3D" id="3.65.10.10">
    <property type="entry name" value="Enolpyruvate transferase domain"/>
    <property type="match status" value="2"/>
</dbReference>
<dbReference type="InterPro" id="IPR001986">
    <property type="entry name" value="Enolpyruvate_Tfrase_dom"/>
</dbReference>
<feature type="domain" description="3-dehydroquinate synthase N-terminal" evidence="25">
    <location>
        <begin position="97"/>
        <end position="209"/>
    </location>
</feature>
<feature type="domain" description="SDH C-terminal" evidence="27">
    <location>
        <begin position="1612"/>
        <end position="1642"/>
    </location>
</feature>
<dbReference type="Gene3D" id="3.40.50.720">
    <property type="entry name" value="NAD(P)-binding Rossmann-like Domain"/>
    <property type="match status" value="1"/>
</dbReference>
<evidence type="ECO:0000256" key="16">
    <source>
        <dbReference type="ARBA" id="ARBA00023141"/>
    </source>
</evidence>
<keyword evidence="11 21" id="KW-0418">Kinase</keyword>
<dbReference type="InterPro" id="IPR056179">
    <property type="entry name" value="DHQS_C"/>
</dbReference>
<dbReference type="NCBIfam" id="TIGR01356">
    <property type="entry name" value="aroA"/>
    <property type="match status" value="1"/>
</dbReference>
<dbReference type="SUPFAM" id="SSF55205">
    <property type="entry name" value="EPT/RTPC-like"/>
    <property type="match status" value="1"/>
</dbReference>
<evidence type="ECO:0000256" key="12">
    <source>
        <dbReference type="ARBA" id="ARBA00022833"/>
    </source>
</evidence>
<comment type="catalytic activity">
    <reaction evidence="21 22">
        <text>3-dehydroquinate = 3-dehydroshikimate + H2O</text>
        <dbReference type="Rhea" id="RHEA:21096"/>
        <dbReference type="ChEBI" id="CHEBI:15377"/>
        <dbReference type="ChEBI" id="CHEBI:16630"/>
        <dbReference type="ChEBI" id="CHEBI:32364"/>
        <dbReference type="EC" id="4.2.1.10"/>
    </reaction>
</comment>
<evidence type="ECO:0000256" key="8">
    <source>
        <dbReference type="ARBA" id="ARBA00022679"/>
    </source>
</evidence>
<feature type="binding site" evidence="21">
    <location>
        <position position="390"/>
    </location>
    <ligand>
        <name>7-phospho-2-dehydro-3-deoxy-D-arabino-heptonate</name>
        <dbReference type="ChEBI" id="CHEBI:58394"/>
    </ligand>
</feature>
<comment type="cofactor">
    <cofactor evidence="21 22">
        <name>Zn(2+)</name>
        <dbReference type="ChEBI" id="CHEBI:29105"/>
    </cofactor>
    <text evidence="21 22">Binds 2 Zn(2+) ions per subunit.</text>
</comment>
<feature type="binding site" evidence="21">
    <location>
        <position position="214"/>
    </location>
    <ligand>
        <name>Zn(2+)</name>
        <dbReference type="ChEBI" id="CHEBI:29105"/>
        <note>catalytic</note>
    </ligand>
</feature>
<feature type="active site" description="Proton acceptor; for 3-dehydroquinate dehydratase activity" evidence="21">
    <location>
        <position position="1255"/>
    </location>
</feature>
<dbReference type="CDD" id="cd01556">
    <property type="entry name" value="EPSP_synthase"/>
    <property type="match status" value="1"/>
</dbReference>
<comment type="catalytic activity">
    <reaction evidence="20 21 22">
        <text>shikimate + ATP = 3-phosphoshikimate + ADP + H(+)</text>
        <dbReference type="Rhea" id="RHEA:13121"/>
        <dbReference type="ChEBI" id="CHEBI:15378"/>
        <dbReference type="ChEBI" id="CHEBI:30616"/>
        <dbReference type="ChEBI" id="CHEBI:36208"/>
        <dbReference type="ChEBI" id="CHEBI:145989"/>
        <dbReference type="ChEBI" id="CHEBI:456216"/>
        <dbReference type="EC" id="2.7.1.71"/>
    </reaction>
</comment>
<dbReference type="Pfam" id="PF01487">
    <property type="entry name" value="DHquinase_I"/>
    <property type="match status" value="1"/>
</dbReference>
<dbReference type="NCBIfam" id="TIGR01809">
    <property type="entry name" value="Shik-DH-AROM"/>
    <property type="match status" value="1"/>
</dbReference>
<dbReference type="InterPro" id="IPR030960">
    <property type="entry name" value="DHQS/DOIS_N"/>
</dbReference>
<feature type="binding site" evidence="21">
    <location>
        <begin position="214"/>
        <end position="217"/>
    </location>
    <ligand>
        <name>7-phospho-2-dehydro-3-deoxy-D-arabino-heptonate</name>
        <dbReference type="ChEBI" id="CHEBI:58394"/>
    </ligand>
</feature>
<name>A0A9W8EE26_9FUNG</name>
<comment type="similarity">
    <text evidence="5">Belongs to the EPSP synthase family.</text>
</comment>
<evidence type="ECO:0000256" key="10">
    <source>
        <dbReference type="ARBA" id="ARBA00022741"/>
    </source>
</evidence>
<dbReference type="InterPro" id="IPR016037">
    <property type="entry name" value="DHQ_synth_AroB"/>
</dbReference>
<feature type="binding site" evidence="21">
    <location>
        <position position="181"/>
    </location>
    <ligand>
        <name>NAD(+)</name>
        <dbReference type="ChEBI" id="CHEBI:57540"/>
    </ligand>
</feature>
<comment type="similarity">
    <text evidence="21">In the N-terminal section; belongs to the sugar phosphate cyclases superfamily. Dehydroquinate synthase family.</text>
</comment>
<keyword evidence="13 21" id="KW-0067">ATP-binding</keyword>
<dbReference type="InterPro" id="IPR013785">
    <property type="entry name" value="Aldolase_TIM"/>
</dbReference>
<dbReference type="SUPFAM" id="SSF52540">
    <property type="entry name" value="P-loop containing nucleoside triphosphate hydrolases"/>
    <property type="match status" value="1"/>
</dbReference>
<feature type="active site" description="Schiff-base intermediate with substrate; for 3-dehydroquinate dehydratase activity" evidence="21">
    <location>
        <position position="1283"/>
    </location>
</feature>
<dbReference type="Pfam" id="PF01202">
    <property type="entry name" value="SKI"/>
    <property type="match status" value="1"/>
</dbReference>
<keyword evidence="30" id="KW-1185">Reference proteome</keyword>
<evidence type="ECO:0000256" key="11">
    <source>
        <dbReference type="ARBA" id="ARBA00022777"/>
    </source>
</evidence>
<evidence type="ECO:0000256" key="22">
    <source>
        <dbReference type="PIRNR" id="PIRNR000514"/>
    </source>
</evidence>
<dbReference type="InterPro" id="IPR000623">
    <property type="entry name" value="Shikimate_kinase/TSH1"/>
</dbReference>
<comment type="caution">
    <text evidence="21">Lacks conserved residue(s) required for the propagation of feature annotation.</text>
</comment>
<comment type="similarity">
    <text evidence="21 22">In the 4th section; belongs to the type-I 3-dehydroquinase family.</text>
</comment>
<gene>
    <name evidence="29" type="primary">ARO1</name>
    <name evidence="29" type="ORF">H4R34_002462</name>
</gene>
<keyword evidence="10 21" id="KW-0547">Nucleotide-binding</keyword>
<comment type="similarity">
    <text evidence="21 22">In the C-terminal section; belongs to the shikimate dehydrogenase family.</text>
</comment>
<dbReference type="HAMAP" id="MF_00222">
    <property type="entry name" value="Shikimate_DH_AroE"/>
    <property type="match status" value="1"/>
</dbReference>
<evidence type="ECO:0000256" key="1">
    <source>
        <dbReference type="ARBA" id="ARBA00004811"/>
    </source>
</evidence>
<evidence type="ECO:0000313" key="30">
    <source>
        <dbReference type="Proteomes" id="UP001151582"/>
    </source>
</evidence>
<evidence type="ECO:0000256" key="9">
    <source>
        <dbReference type="ARBA" id="ARBA00022723"/>
    </source>
</evidence>
<evidence type="ECO:0000259" key="27">
    <source>
        <dbReference type="Pfam" id="PF18317"/>
    </source>
</evidence>
<dbReference type="GO" id="GO:0004765">
    <property type="term" value="F:shikimate kinase activity"/>
    <property type="evidence" value="ECO:0007669"/>
    <property type="project" value="UniProtKB-UniRule"/>
</dbReference>
<dbReference type="EC" id="4.2.3.4" evidence="21"/>
<protein>
    <recommendedName>
        <fullName evidence="21">Pentafunctional AROM polypeptide</fullName>
    </recommendedName>
    <domain>
        <recommendedName>
            <fullName evidence="21">3-dehydroquinate synthase</fullName>
            <shortName evidence="21">DHQS</shortName>
            <ecNumber evidence="21">4.2.3.4</ecNumber>
        </recommendedName>
    </domain>
    <domain>
        <recommendedName>
            <fullName evidence="21">3-phosphoshikimate 1-carboxyvinyltransferase</fullName>
            <ecNumber evidence="21">2.5.1.19</ecNumber>
        </recommendedName>
        <alternativeName>
            <fullName evidence="21">5-enolpyruvylshikimate-3-phosphate synthase</fullName>
            <shortName evidence="21">EPSP synthase</shortName>
            <shortName evidence="21">EPSPS</shortName>
        </alternativeName>
    </domain>
    <domain>
        <recommendedName>
            <fullName evidence="21">Shikimate kinase</fullName>
            <shortName evidence="21">SK</shortName>
            <ecNumber evidence="21">2.7.1.71</ecNumber>
        </recommendedName>
    </domain>
    <domain>
        <recommendedName>
            <fullName evidence="21">3-dehydroquinate dehydratase</fullName>
            <shortName evidence="21">3-dehydroquinase</shortName>
            <ecNumber evidence="21">4.2.1.10</ecNumber>
        </recommendedName>
    </domain>
    <domain>
        <recommendedName>
            <fullName evidence="21">Shikimate dehydrogenase</fullName>
            <ecNumber evidence="21">1.1.1.25</ecNumber>
        </recommendedName>
    </domain>
</protein>
<dbReference type="EC" id="1.1.1.25" evidence="21"/>
<dbReference type="PIRSF" id="PIRSF000514">
    <property type="entry name" value="Pentafunct_AroM"/>
    <property type="match status" value="1"/>
</dbReference>
<feature type="domain" description="Enolpyruvate transferase" evidence="23">
    <location>
        <begin position="449"/>
        <end position="882"/>
    </location>
</feature>
<dbReference type="EC" id="2.7.1.71" evidence="21"/>
<organism evidence="29 30">
    <name type="scientific">Dimargaris verticillata</name>
    <dbReference type="NCBI Taxonomy" id="2761393"/>
    <lineage>
        <taxon>Eukaryota</taxon>
        <taxon>Fungi</taxon>
        <taxon>Fungi incertae sedis</taxon>
        <taxon>Zoopagomycota</taxon>
        <taxon>Kickxellomycotina</taxon>
        <taxon>Dimargaritomycetes</taxon>
        <taxon>Dimargaritales</taxon>
        <taxon>Dimargaritaceae</taxon>
        <taxon>Dimargaris</taxon>
    </lineage>
</organism>
<dbReference type="InterPro" id="IPR010110">
    <property type="entry name" value="Shikimate_DH_AroM-type"/>
</dbReference>
<comment type="function">
    <text evidence="21 22">The AROM polypeptide catalyzes 5 consecutive enzymatic reactions in prechorismate polyaromatic amino acid biosynthesis.</text>
</comment>
<evidence type="ECO:0000259" key="25">
    <source>
        <dbReference type="Pfam" id="PF01761"/>
    </source>
</evidence>
<evidence type="ECO:0000259" key="23">
    <source>
        <dbReference type="Pfam" id="PF00275"/>
    </source>
</evidence>
<evidence type="ECO:0000259" key="26">
    <source>
        <dbReference type="Pfam" id="PF08501"/>
    </source>
</evidence>
<evidence type="ECO:0000256" key="13">
    <source>
        <dbReference type="ARBA" id="ARBA00022840"/>
    </source>
</evidence>
<dbReference type="FunFam" id="3.20.20.70:FF:000135">
    <property type="entry name" value="Pentafunctional AROM polypeptide"/>
    <property type="match status" value="1"/>
</dbReference>
<evidence type="ECO:0000256" key="21">
    <source>
        <dbReference type="HAMAP-Rule" id="MF_03143"/>
    </source>
</evidence>
<dbReference type="PROSITE" id="PS00104">
    <property type="entry name" value="EPSP_SYNTHASE_1"/>
    <property type="match status" value="1"/>
</dbReference>
<evidence type="ECO:0000256" key="17">
    <source>
        <dbReference type="ARBA" id="ARBA00023239"/>
    </source>
</evidence>
<dbReference type="GO" id="GO:0004764">
    <property type="term" value="F:shikimate 3-dehydrogenase (NADP+) activity"/>
    <property type="evidence" value="ECO:0007669"/>
    <property type="project" value="UniProtKB-UniRule"/>
</dbReference>
<dbReference type="HAMAP" id="MF_00109">
    <property type="entry name" value="Shikimate_kinase"/>
    <property type="match status" value="1"/>
</dbReference>
<accession>A0A9W8EE26</accession>
<dbReference type="InterPro" id="IPR013708">
    <property type="entry name" value="Shikimate_DH-bd_N"/>
</dbReference>
<evidence type="ECO:0000256" key="6">
    <source>
        <dbReference type="ARBA" id="ARBA00022490"/>
    </source>
</evidence>
<feature type="binding site" evidence="21">
    <location>
        <position position="305"/>
    </location>
    <ligand>
        <name>Zn(2+)</name>
        <dbReference type="ChEBI" id="CHEBI:29105"/>
        <note>catalytic</note>
    </ligand>
</feature>
<dbReference type="CDD" id="cd01065">
    <property type="entry name" value="NAD_bind_Shikimate_DH"/>
    <property type="match status" value="1"/>
</dbReference>
<evidence type="ECO:0000256" key="2">
    <source>
        <dbReference type="ARBA" id="ARBA00004842"/>
    </source>
</evidence>
<dbReference type="InterPro" id="IPR027417">
    <property type="entry name" value="P-loop_NTPase"/>
</dbReference>
<evidence type="ECO:0000259" key="28">
    <source>
        <dbReference type="Pfam" id="PF24621"/>
    </source>
</evidence>
<comment type="similarity">
    <text evidence="21 22">In the 3rd section; belongs to the shikimate kinase family.</text>
</comment>
<keyword evidence="9 21" id="KW-0479">Metal-binding</keyword>
<dbReference type="HAMAP" id="MF_00210">
    <property type="entry name" value="EPSP_synth"/>
    <property type="match status" value="1"/>
</dbReference>
<dbReference type="GO" id="GO:0005524">
    <property type="term" value="F:ATP binding"/>
    <property type="evidence" value="ECO:0007669"/>
    <property type="project" value="UniProtKB-UniRule"/>
</dbReference>
<comment type="caution">
    <text evidence="29">The sequence shown here is derived from an EMBL/GenBank/DDBJ whole genome shotgun (WGS) entry which is preliminary data.</text>
</comment>
<dbReference type="GO" id="GO:0009073">
    <property type="term" value="P:aromatic amino acid family biosynthetic process"/>
    <property type="evidence" value="ECO:0007669"/>
    <property type="project" value="UniProtKB-UniRule"/>
</dbReference>
<feature type="domain" description="3-dehydroquinate synthase C-terminal" evidence="28">
    <location>
        <begin position="211"/>
        <end position="391"/>
    </location>
</feature>